<evidence type="ECO:0000313" key="2">
    <source>
        <dbReference type="EnsemblMetazoa" id="CapteP227570"/>
    </source>
</evidence>
<reference evidence="1 3" key="2">
    <citation type="journal article" date="2013" name="Nature">
        <title>Insights into bilaterian evolution from three spiralian genomes.</title>
        <authorList>
            <person name="Simakov O."/>
            <person name="Marletaz F."/>
            <person name="Cho S.J."/>
            <person name="Edsinger-Gonzales E."/>
            <person name="Havlak P."/>
            <person name="Hellsten U."/>
            <person name="Kuo D.H."/>
            <person name="Larsson T."/>
            <person name="Lv J."/>
            <person name="Arendt D."/>
            <person name="Savage R."/>
            <person name="Osoegawa K."/>
            <person name="de Jong P."/>
            <person name="Grimwood J."/>
            <person name="Chapman J.A."/>
            <person name="Shapiro H."/>
            <person name="Aerts A."/>
            <person name="Otillar R.P."/>
            <person name="Terry A.Y."/>
            <person name="Boore J.L."/>
            <person name="Grigoriev I.V."/>
            <person name="Lindberg D.R."/>
            <person name="Seaver E.C."/>
            <person name="Weisblat D.A."/>
            <person name="Putnam N.H."/>
            <person name="Rokhsar D.S."/>
        </authorList>
    </citation>
    <scope>NUCLEOTIDE SEQUENCE</scope>
    <source>
        <strain evidence="1 3">I ESC-2004</strain>
    </source>
</reference>
<evidence type="ECO:0000313" key="3">
    <source>
        <dbReference type="Proteomes" id="UP000014760"/>
    </source>
</evidence>
<dbReference type="Proteomes" id="UP000014760">
    <property type="component" value="Unassembled WGS sequence"/>
</dbReference>
<gene>
    <name evidence="1" type="ORF">CAPTEDRAFT_227570</name>
</gene>
<protein>
    <submittedName>
        <fullName evidence="1 2">Uncharacterized protein</fullName>
    </submittedName>
</protein>
<reference evidence="2" key="3">
    <citation type="submission" date="2015-06" db="UniProtKB">
        <authorList>
            <consortium name="EnsemblMetazoa"/>
        </authorList>
    </citation>
    <scope>IDENTIFICATION</scope>
</reference>
<name>R7TI30_CAPTE</name>
<keyword evidence="3" id="KW-1185">Reference proteome</keyword>
<accession>R7TI30</accession>
<dbReference type="HOGENOM" id="CLU_1267971_0_0_1"/>
<dbReference type="OrthoDB" id="10515046at2759"/>
<sequence>MRLWIFSFAKGNDILDNQGRGVSVPALVHVSSKVKHLSICSYYFWCFSTCLSNILEGKYGAWEKCIESGGKCYSTHECCGGFVCAVFNDYFADKEESDDENPEVPGTCVKEKDLTECSSSLDCPMSYKCLTLSRSGDRYCIKRQRSMPVYPKSGSNRKYDFSSAKGGLGSDCEDDDDCKQYVSDGSSKLCCQAVNRGRQGTRKMCDRIRPISHCIGKK</sequence>
<organism evidence="1">
    <name type="scientific">Capitella teleta</name>
    <name type="common">Polychaete worm</name>
    <dbReference type="NCBI Taxonomy" id="283909"/>
    <lineage>
        <taxon>Eukaryota</taxon>
        <taxon>Metazoa</taxon>
        <taxon>Spiralia</taxon>
        <taxon>Lophotrochozoa</taxon>
        <taxon>Annelida</taxon>
        <taxon>Polychaeta</taxon>
        <taxon>Sedentaria</taxon>
        <taxon>Scolecida</taxon>
        <taxon>Capitellidae</taxon>
        <taxon>Capitella</taxon>
    </lineage>
</organism>
<dbReference type="EMBL" id="KB309773">
    <property type="protein sequence ID" value="ELT93369.1"/>
    <property type="molecule type" value="Genomic_DNA"/>
</dbReference>
<proteinExistence type="predicted"/>
<evidence type="ECO:0000313" key="1">
    <source>
        <dbReference type="EMBL" id="ELT93369.1"/>
    </source>
</evidence>
<dbReference type="EnsemblMetazoa" id="CapteT227570">
    <property type="protein sequence ID" value="CapteP227570"/>
    <property type="gene ID" value="CapteG227570"/>
</dbReference>
<dbReference type="AlphaFoldDB" id="R7TI30"/>
<reference evidence="3" key="1">
    <citation type="submission" date="2012-12" db="EMBL/GenBank/DDBJ databases">
        <authorList>
            <person name="Hellsten U."/>
            <person name="Grimwood J."/>
            <person name="Chapman J.A."/>
            <person name="Shapiro H."/>
            <person name="Aerts A."/>
            <person name="Otillar R.P."/>
            <person name="Terry A.Y."/>
            <person name="Boore J.L."/>
            <person name="Simakov O."/>
            <person name="Marletaz F."/>
            <person name="Cho S.-J."/>
            <person name="Edsinger-Gonzales E."/>
            <person name="Havlak P."/>
            <person name="Kuo D.-H."/>
            <person name="Larsson T."/>
            <person name="Lv J."/>
            <person name="Arendt D."/>
            <person name="Savage R."/>
            <person name="Osoegawa K."/>
            <person name="de Jong P."/>
            <person name="Lindberg D.R."/>
            <person name="Seaver E.C."/>
            <person name="Weisblat D.A."/>
            <person name="Putnam N.H."/>
            <person name="Grigoriev I.V."/>
            <person name="Rokhsar D.S."/>
        </authorList>
    </citation>
    <scope>NUCLEOTIDE SEQUENCE</scope>
    <source>
        <strain evidence="3">I ESC-2004</strain>
    </source>
</reference>
<dbReference type="EMBL" id="AMQN01002649">
    <property type="status" value="NOT_ANNOTATED_CDS"/>
    <property type="molecule type" value="Genomic_DNA"/>
</dbReference>